<dbReference type="EMBL" id="AFBI03000011">
    <property type="protein sequence ID" value="EJW04987.1"/>
    <property type="molecule type" value="Genomic_DNA"/>
</dbReference>
<keyword evidence="3" id="KW-1185">Reference proteome</keyword>
<sequence length="140" mass="16757">MSLLKPYLMSHENQHYPCLIQKTNYDFIKKLNSNRKNFIKIMFFLFDAFNRAILFGTLINAIKNLLIGKNSNLRLMTHLCILIISSLRLICKGLTYDFLIYKKLKYRNIIYDFYVMVVLCVLYICIKYMDQECYTSFQSE</sequence>
<dbReference type="Proteomes" id="UP000003163">
    <property type="component" value="Unassembled WGS sequence"/>
</dbReference>
<keyword evidence="1" id="KW-0812">Transmembrane</keyword>
<gene>
    <name evidence="2" type="ORF">EDEG_00904</name>
</gene>
<evidence type="ECO:0000313" key="2">
    <source>
        <dbReference type="EMBL" id="EJW04987.1"/>
    </source>
</evidence>
<keyword evidence="1" id="KW-1133">Transmembrane helix</keyword>
<feature type="transmembrane region" description="Helical" evidence="1">
    <location>
        <begin position="38"/>
        <end position="61"/>
    </location>
</feature>
<reference evidence="2 3" key="1">
    <citation type="submission" date="2011-08" db="EMBL/GenBank/DDBJ databases">
        <authorList>
            <person name="Liu Z.J."/>
            <person name="Shi F.L."/>
            <person name="Lu J.Q."/>
            <person name="Li M."/>
            <person name="Wang Z.L."/>
        </authorList>
    </citation>
    <scope>NUCLEOTIDE SEQUENCE [LARGE SCALE GENOMIC DNA]</scope>
    <source>
        <strain evidence="2 3">USNM 41457</strain>
    </source>
</reference>
<dbReference type="AlphaFoldDB" id="J9DUL1"/>
<evidence type="ECO:0000256" key="1">
    <source>
        <dbReference type="SAM" id="Phobius"/>
    </source>
</evidence>
<reference evidence="3" key="2">
    <citation type="submission" date="2015-07" db="EMBL/GenBank/DDBJ databases">
        <title>Contrasting host-pathogen interactions and genome evolution in two generalist and specialist microsporidian pathogens of mosquitoes.</title>
        <authorList>
            <consortium name="The Broad Institute Genomics Platform"/>
            <consortium name="The Broad Institute Genome Sequencing Center for Infectious Disease"/>
            <person name="Cuomo C.A."/>
            <person name="Sanscrainte N.D."/>
            <person name="Goldberg J.M."/>
            <person name="Heiman D."/>
            <person name="Young S."/>
            <person name="Zeng Q."/>
            <person name="Becnel J.J."/>
            <person name="Birren B.W."/>
        </authorList>
    </citation>
    <scope>NUCLEOTIDE SEQUENCE [LARGE SCALE GENOMIC DNA]</scope>
    <source>
        <strain evidence="3">USNM 41457</strain>
    </source>
</reference>
<feature type="transmembrane region" description="Helical" evidence="1">
    <location>
        <begin position="111"/>
        <end position="129"/>
    </location>
</feature>
<comment type="caution">
    <text evidence="2">The sequence shown here is derived from an EMBL/GenBank/DDBJ whole genome shotgun (WGS) entry which is preliminary data.</text>
</comment>
<dbReference type="InParanoid" id="J9DUL1"/>
<feature type="transmembrane region" description="Helical" evidence="1">
    <location>
        <begin position="73"/>
        <end position="91"/>
    </location>
</feature>
<protein>
    <submittedName>
        <fullName evidence="2">Uncharacterized protein</fullName>
    </submittedName>
</protein>
<evidence type="ECO:0000313" key="3">
    <source>
        <dbReference type="Proteomes" id="UP000003163"/>
    </source>
</evidence>
<name>J9DUL1_EDHAE</name>
<organism evidence="2 3">
    <name type="scientific">Edhazardia aedis (strain USNM 41457)</name>
    <name type="common">Microsporidian parasite</name>
    <dbReference type="NCBI Taxonomy" id="1003232"/>
    <lineage>
        <taxon>Eukaryota</taxon>
        <taxon>Fungi</taxon>
        <taxon>Fungi incertae sedis</taxon>
        <taxon>Microsporidia</taxon>
        <taxon>Edhazardia</taxon>
    </lineage>
</organism>
<proteinExistence type="predicted"/>
<keyword evidence="1" id="KW-0472">Membrane</keyword>
<dbReference type="HOGENOM" id="CLU_1835139_0_0_1"/>
<dbReference type="VEuPathDB" id="MicrosporidiaDB:EDEG_00904"/>
<accession>J9DUL1</accession>